<keyword evidence="5 6" id="KW-0472">Membrane</keyword>
<dbReference type="AlphaFoldDB" id="A0A3Q9QVQ7"/>
<dbReference type="PANTHER" id="PTHR23537">
    <property type="match status" value="1"/>
</dbReference>
<keyword evidence="4 6" id="KW-1133">Transmembrane helix</keyword>
<evidence type="ECO:0000259" key="7">
    <source>
        <dbReference type="PROSITE" id="PS50850"/>
    </source>
</evidence>
<evidence type="ECO:0000313" key="9">
    <source>
        <dbReference type="Proteomes" id="UP000282892"/>
    </source>
</evidence>
<gene>
    <name evidence="8" type="ORF">CHR53_15450</name>
</gene>
<reference evidence="8 9" key="1">
    <citation type="submission" date="2017-07" db="EMBL/GenBank/DDBJ databases">
        <title>The complete genome sequence of Bacillus mesonae strain H20-5, an efficient strain improving plant abiotic stress resistance.</title>
        <authorList>
            <person name="Kim S.Y."/>
            <person name="Song H."/>
            <person name="Sang M.K."/>
            <person name="Weon H.-Y."/>
            <person name="Song J."/>
        </authorList>
    </citation>
    <scope>NUCLEOTIDE SEQUENCE [LARGE SCALE GENOMIC DNA]</scope>
    <source>
        <strain evidence="8 9">H20-5</strain>
    </source>
</reference>
<feature type="transmembrane region" description="Helical" evidence="6">
    <location>
        <begin position="302"/>
        <end position="323"/>
    </location>
</feature>
<evidence type="ECO:0000256" key="3">
    <source>
        <dbReference type="ARBA" id="ARBA00022692"/>
    </source>
</evidence>
<dbReference type="InterPro" id="IPR010645">
    <property type="entry name" value="MFS_4"/>
</dbReference>
<proteinExistence type="predicted"/>
<dbReference type="Gene3D" id="1.20.1250.20">
    <property type="entry name" value="MFS general substrate transporter like domains"/>
    <property type="match status" value="2"/>
</dbReference>
<name>A0A3Q9QVQ7_9BACI</name>
<feature type="transmembrane region" description="Helical" evidence="6">
    <location>
        <begin position="168"/>
        <end position="188"/>
    </location>
</feature>
<dbReference type="InterPro" id="IPR036259">
    <property type="entry name" value="MFS_trans_sf"/>
</dbReference>
<dbReference type="RefSeq" id="WP_127487292.1">
    <property type="nucleotide sequence ID" value="NZ_CP022572.1"/>
</dbReference>
<feature type="transmembrane region" description="Helical" evidence="6">
    <location>
        <begin position="278"/>
        <end position="296"/>
    </location>
</feature>
<feature type="transmembrane region" description="Helical" evidence="6">
    <location>
        <begin position="9"/>
        <end position="28"/>
    </location>
</feature>
<keyword evidence="3 6" id="KW-0812">Transmembrane</keyword>
<feature type="transmembrane region" description="Helical" evidence="6">
    <location>
        <begin position="247"/>
        <end position="266"/>
    </location>
</feature>
<dbReference type="SUPFAM" id="SSF103473">
    <property type="entry name" value="MFS general substrate transporter"/>
    <property type="match status" value="1"/>
</dbReference>
<dbReference type="KEGG" id="nmk:CHR53_15450"/>
<feature type="transmembrane region" description="Helical" evidence="6">
    <location>
        <begin position="335"/>
        <end position="358"/>
    </location>
</feature>
<evidence type="ECO:0000256" key="1">
    <source>
        <dbReference type="ARBA" id="ARBA00004651"/>
    </source>
</evidence>
<organism evidence="8 9">
    <name type="scientific">Neobacillus mesonae</name>
    <dbReference type="NCBI Taxonomy" id="1193713"/>
    <lineage>
        <taxon>Bacteria</taxon>
        <taxon>Bacillati</taxon>
        <taxon>Bacillota</taxon>
        <taxon>Bacilli</taxon>
        <taxon>Bacillales</taxon>
        <taxon>Bacillaceae</taxon>
        <taxon>Neobacillus</taxon>
    </lineage>
</organism>
<dbReference type="OrthoDB" id="9797953at2"/>
<dbReference type="GO" id="GO:0005886">
    <property type="term" value="C:plasma membrane"/>
    <property type="evidence" value="ECO:0007669"/>
    <property type="project" value="UniProtKB-SubCell"/>
</dbReference>
<feature type="transmembrane region" description="Helical" evidence="6">
    <location>
        <begin position="48"/>
        <end position="68"/>
    </location>
</feature>
<protein>
    <recommendedName>
        <fullName evidence="7">Major facilitator superfamily (MFS) profile domain-containing protein</fullName>
    </recommendedName>
</protein>
<feature type="transmembrane region" description="Helical" evidence="6">
    <location>
        <begin position="364"/>
        <end position="383"/>
    </location>
</feature>
<keyword evidence="2" id="KW-0813">Transport</keyword>
<evidence type="ECO:0000256" key="6">
    <source>
        <dbReference type="SAM" id="Phobius"/>
    </source>
</evidence>
<accession>A0A3Q9QVQ7</accession>
<evidence type="ECO:0000256" key="5">
    <source>
        <dbReference type="ARBA" id="ARBA00023136"/>
    </source>
</evidence>
<sequence length="400" mass="43709">MGKEQKASYLYIITGVLIALVAISFARLSYGIVLPLMKDGLSISYKSAGFLGTITSFGYLITIIFSGVLSTKWGGKNTILFGLLLIIVGFFNLSITHSYWSSSFFMFVLGIGTAFVFTPLVAILIEWFPHQRGLVIGWVNSSAGIGLLFVGILVPFLNEIYPVTSWRLTWKIFCICSILVFFVTIFIIKNPPLKDTVIYQSSPTKKIYTNRKVIVVGLIYGIVGLTFIVQSIFMMSFMLEAGLNQQFAGHLIAISGVLSIFSSPIWGGVSDRLGRRNALILAIGLNFLSTIIPVLFPNTIGFSVNQVIQGAVATGIFTLVQALSTEQVSPQDTPIAFSYVTFYFAVGQFIGPTLAGWIIDYGGFKSTFFLSAICMFIGFYLTIKISAGSKIDNPISTKGV</sequence>
<keyword evidence="9" id="KW-1185">Reference proteome</keyword>
<dbReference type="PANTHER" id="PTHR23537:SF1">
    <property type="entry name" value="SUGAR TRANSPORTER"/>
    <property type="match status" value="1"/>
</dbReference>
<feature type="transmembrane region" description="Helical" evidence="6">
    <location>
        <begin position="80"/>
        <end position="100"/>
    </location>
</feature>
<dbReference type="Pfam" id="PF06779">
    <property type="entry name" value="MFS_4"/>
    <property type="match status" value="1"/>
</dbReference>
<dbReference type="InterPro" id="IPR020846">
    <property type="entry name" value="MFS_dom"/>
</dbReference>
<dbReference type="Proteomes" id="UP000282892">
    <property type="component" value="Chromosome"/>
</dbReference>
<feature type="domain" description="Major facilitator superfamily (MFS) profile" evidence="7">
    <location>
        <begin position="8"/>
        <end position="390"/>
    </location>
</feature>
<feature type="transmembrane region" description="Helical" evidence="6">
    <location>
        <begin position="106"/>
        <end position="128"/>
    </location>
</feature>
<evidence type="ECO:0000256" key="4">
    <source>
        <dbReference type="ARBA" id="ARBA00022989"/>
    </source>
</evidence>
<evidence type="ECO:0000313" key="8">
    <source>
        <dbReference type="EMBL" id="AZU62554.1"/>
    </source>
</evidence>
<dbReference type="EMBL" id="CP022572">
    <property type="protein sequence ID" value="AZU62554.1"/>
    <property type="molecule type" value="Genomic_DNA"/>
</dbReference>
<feature type="transmembrane region" description="Helical" evidence="6">
    <location>
        <begin position="135"/>
        <end position="156"/>
    </location>
</feature>
<evidence type="ECO:0000256" key="2">
    <source>
        <dbReference type="ARBA" id="ARBA00022448"/>
    </source>
</evidence>
<feature type="transmembrane region" description="Helical" evidence="6">
    <location>
        <begin position="213"/>
        <end position="235"/>
    </location>
</feature>
<dbReference type="PROSITE" id="PS50850">
    <property type="entry name" value="MFS"/>
    <property type="match status" value="1"/>
</dbReference>
<comment type="subcellular location">
    <subcellularLocation>
        <location evidence="1">Cell membrane</location>
        <topology evidence="1">Multi-pass membrane protein</topology>
    </subcellularLocation>
</comment>
<dbReference type="GO" id="GO:0022857">
    <property type="term" value="F:transmembrane transporter activity"/>
    <property type="evidence" value="ECO:0007669"/>
    <property type="project" value="InterPro"/>
</dbReference>